<dbReference type="Pfam" id="PF00512">
    <property type="entry name" value="HisKA"/>
    <property type="match status" value="1"/>
</dbReference>
<gene>
    <name evidence="13" type="ORF">P5X88_00780</name>
</gene>
<dbReference type="EMBL" id="JAROYP010000001">
    <property type="protein sequence ID" value="MDH5159452.1"/>
    <property type="molecule type" value="Genomic_DNA"/>
</dbReference>
<dbReference type="InterPro" id="IPR035965">
    <property type="entry name" value="PAS-like_dom_sf"/>
</dbReference>
<dbReference type="InterPro" id="IPR001610">
    <property type="entry name" value="PAC"/>
</dbReference>
<feature type="transmembrane region" description="Helical" evidence="9">
    <location>
        <begin position="36"/>
        <end position="54"/>
    </location>
</feature>
<dbReference type="InterPro" id="IPR036890">
    <property type="entry name" value="HATPase_C_sf"/>
</dbReference>
<evidence type="ECO:0000256" key="7">
    <source>
        <dbReference type="ARBA" id="ARBA00022840"/>
    </source>
</evidence>
<comment type="caution">
    <text evidence="13">The sequence shown here is derived from an EMBL/GenBank/DDBJ whole genome shotgun (WGS) entry which is preliminary data.</text>
</comment>
<feature type="domain" description="PAC" evidence="12">
    <location>
        <begin position="151"/>
        <end position="203"/>
    </location>
</feature>
<dbReference type="NCBIfam" id="TIGR00229">
    <property type="entry name" value="sensory_box"/>
    <property type="match status" value="1"/>
</dbReference>
<dbReference type="GO" id="GO:0005524">
    <property type="term" value="F:ATP binding"/>
    <property type="evidence" value="ECO:0007669"/>
    <property type="project" value="UniProtKB-KW"/>
</dbReference>
<dbReference type="SMART" id="SM00388">
    <property type="entry name" value="HisKA"/>
    <property type="match status" value="1"/>
</dbReference>
<keyword evidence="5" id="KW-0547">Nucleotide-binding</keyword>
<dbReference type="SMART" id="SM00091">
    <property type="entry name" value="PAS"/>
    <property type="match status" value="1"/>
</dbReference>
<keyword evidence="4" id="KW-0808">Transferase</keyword>
<dbReference type="PANTHER" id="PTHR43065">
    <property type="entry name" value="SENSOR HISTIDINE KINASE"/>
    <property type="match status" value="1"/>
</dbReference>
<evidence type="ECO:0000256" key="4">
    <source>
        <dbReference type="ARBA" id="ARBA00022679"/>
    </source>
</evidence>
<evidence type="ECO:0000256" key="3">
    <source>
        <dbReference type="ARBA" id="ARBA00022553"/>
    </source>
</evidence>
<dbReference type="PROSITE" id="PS50113">
    <property type="entry name" value="PAC"/>
    <property type="match status" value="1"/>
</dbReference>
<dbReference type="InterPro" id="IPR013767">
    <property type="entry name" value="PAS_fold"/>
</dbReference>
<dbReference type="GO" id="GO:0000155">
    <property type="term" value="F:phosphorelay sensor kinase activity"/>
    <property type="evidence" value="ECO:0007669"/>
    <property type="project" value="InterPro"/>
</dbReference>
<dbReference type="AlphaFoldDB" id="A0AAW6SQD1"/>
<comment type="catalytic activity">
    <reaction evidence="1">
        <text>ATP + protein L-histidine = ADP + protein N-phospho-L-histidine.</text>
        <dbReference type="EC" id="2.7.13.3"/>
    </reaction>
</comment>
<keyword evidence="8" id="KW-0902">Two-component regulatory system</keyword>
<dbReference type="InterPro" id="IPR036097">
    <property type="entry name" value="HisK_dim/P_sf"/>
</dbReference>
<dbReference type="SUPFAM" id="SSF55874">
    <property type="entry name" value="ATPase domain of HSP90 chaperone/DNA topoisomerase II/histidine kinase"/>
    <property type="match status" value="1"/>
</dbReference>
<evidence type="ECO:0000256" key="2">
    <source>
        <dbReference type="ARBA" id="ARBA00012438"/>
    </source>
</evidence>
<evidence type="ECO:0000259" key="11">
    <source>
        <dbReference type="PROSITE" id="PS50112"/>
    </source>
</evidence>
<dbReference type="PROSITE" id="PS50109">
    <property type="entry name" value="HIS_KIN"/>
    <property type="match status" value="1"/>
</dbReference>
<accession>A0AAW6SQD1</accession>
<dbReference type="InterPro" id="IPR004358">
    <property type="entry name" value="Sig_transdc_His_kin-like_C"/>
</dbReference>
<dbReference type="SUPFAM" id="SSF55785">
    <property type="entry name" value="PYP-like sensor domain (PAS domain)"/>
    <property type="match status" value="1"/>
</dbReference>
<keyword evidence="9" id="KW-0472">Membrane</keyword>
<dbReference type="InterPro" id="IPR003661">
    <property type="entry name" value="HisK_dim/P_dom"/>
</dbReference>
<organism evidence="13 14">
    <name type="scientific">Heyndrickxia oleronia</name>
    <dbReference type="NCBI Taxonomy" id="38875"/>
    <lineage>
        <taxon>Bacteria</taxon>
        <taxon>Bacillati</taxon>
        <taxon>Bacillota</taxon>
        <taxon>Bacilli</taxon>
        <taxon>Bacillales</taxon>
        <taxon>Bacillaceae</taxon>
        <taxon>Heyndrickxia</taxon>
    </lineage>
</organism>
<dbReference type="PANTHER" id="PTHR43065:SF34">
    <property type="entry name" value="SPORULATION KINASE A"/>
    <property type="match status" value="1"/>
</dbReference>
<evidence type="ECO:0000256" key="1">
    <source>
        <dbReference type="ARBA" id="ARBA00000085"/>
    </source>
</evidence>
<dbReference type="CDD" id="cd00082">
    <property type="entry name" value="HisKA"/>
    <property type="match status" value="1"/>
</dbReference>
<proteinExistence type="predicted"/>
<evidence type="ECO:0000313" key="13">
    <source>
        <dbReference type="EMBL" id="MDH5159452.1"/>
    </source>
</evidence>
<dbReference type="InterPro" id="IPR005467">
    <property type="entry name" value="His_kinase_dom"/>
</dbReference>
<evidence type="ECO:0000259" key="10">
    <source>
        <dbReference type="PROSITE" id="PS50109"/>
    </source>
</evidence>
<keyword evidence="3" id="KW-0597">Phosphoprotein</keyword>
<name>A0AAW6SQD1_9BACI</name>
<dbReference type="CDD" id="cd00075">
    <property type="entry name" value="HATPase"/>
    <property type="match status" value="1"/>
</dbReference>
<feature type="domain" description="Histidine kinase" evidence="10">
    <location>
        <begin position="224"/>
        <end position="429"/>
    </location>
</feature>
<evidence type="ECO:0000313" key="14">
    <source>
        <dbReference type="Proteomes" id="UP001159179"/>
    </source>
</evidence>
<dbReference type="InterPro" id="IPR000700">
    <property type="entry name" value="PAS-assoc_C"/>
</dbReference>
<keyword evidence="7 13" id="KW-0067">ATP-binding</keyword>
<reference evidence="13" key="1">
    <citation type="submission" date="2023-03" db="EMBL/GenBank/DDBJ databases">
        <title>Bacterial isolates from washroom surfaces on a university campus.</title>
        <authorList>
            <person name="Holman D.B."/>
            <person name="Gzyl K.E."/>
            <person name="Taheri A.E."/>
        </authorList>
    </citation>
    <scope>NUCLEOTIDE SEQUENCE</scope>
    <source>
        <strain evidence="13">RD03</strain>
    </source>
</reference>
<dbReference type="RefSeq" id="WP_259545321.1">
    <property type="nucleotide sequence ID" value="NZ_JAROYP010000001.1"/>
</dbReference>
<dbReference type="Pfam" id="PF00989">
    <property type="entry name" value="PAS"/>
    <property type="match status" value="1"/>
</dbReference>
<dbReference type="Gene3D" id="3.30.450.20">
    <property type="entry name" value="PAS domain"/>
    <property type="match status" value="1"/>
</dbReference>
<dbReference type="EC" id="2.7.13.3" evidence="2"/>
<dbReference type="Pfam" id="PF02518">
    <property type="entry name" value="HATPase_c"/>
    <property type="match status" value="1"/>
</dbReference>
<evidence type="ECO:0000256" key="6">
    <source>
        <dbReference type="ARBA" id="ARBA00022777"/>
    </source>
</evidence>
<dbReference type="SMART" id="SM00086">
    <property type="entry name" value="PAC"/>
    <property type="match status" value="1"/>
</dbReference>
<evidence type="ECO:0000256" key="9">
    <source>
        <dbReference type="SAM" id="Phobius"/>
    </source>
</evidence>
<dbReference type="Proteomes" id="UP001159179">
    <property type="component" value="Unassembled WGS sequence"/>
</dbReference>
<evidence type="ECO:0000256" key="5">
    <source>
        <dbReference type="ARBA" id="ARBA00022741"/>
    </source>
</evidence>
<evidence type="ECO:0000259" key="12">
    <source>
        <dbReference type="PROSITE" id="PS50113"/>
    </source>
</evidence>
<keyword evidence="9" id="KW-0812">Transmembrane</keyword>
<keyword evidence="9" id="KW-1133">Transmembrane helix</keyword>
<sequence>MLKNYYGRIIATTFFIIAFSVWNIIYYGLNGYRFNIFLDSSYTFILAIIVWWLGSYFDRSKLLYENLRKSEENIKKLLDETDYIFDNLDQVVFQTDKNGQITKLNQAWVNLTGYNVHECIGSQLTFFIYHEDEWIGNKMFSDLTASKKSTMRQELRLRKIEGGYVLVEMNCKVTYDSFGQLFSTVGTFTDITERKQSEQEILQLNENLAKRSEKLRVVSQLSAAIAHEVRNPLTSISGFIQLLNEQKQIDHEYIEIILKEIAKIELVIADLLTLSKPQTVTLKKYDLIQIIDYVLTLIKPMAQKHRIVIKFNKADTPIWVLAEENQLKLVFINIIKNAIEAINYEGVIEIVPSLACHDFVSIYIKDNGPGIPEEIIKHIGQPFYSTKDKGTGLGLTTCFKIIEIHKGKIHITSQVKKGTTIELILPQYLRDE</sequence>
<dbReference type="SMART" id="SM00387">
    <property type="entry name" value="HATPase_c"/>
    <property type="match status" value="1"/>
</dbReference>
<keyword evidence="6" id="KW-0418">Kinase</keyword>
<dbReference type="Gene3D" id="1.10.287.130">
    <property type="match status" value="1"/>
</dbReference>
<dbReference type="InterPro" id="IPR000014">
    <property type="entry name" value="PAS"/>
</dbReference>
<dbReference type="PRINTS" id="PR00344">
    <property type="entry name" value="BCTRLSENSOR"/>
</dbReference>
<dbReference type="Gene3D" id="3.30.565.10">
    <property type="entry name" value="Histidine kinase-like ATPase, C-terminal domain"/>
    <property type="match status" value="1"/>
</dbReference>
<dbReference type="SUPFAM" id="SSF47384">
    <property type="entry name" value="Homodimeric domain of signal transducing histidine kinase"/>
    <property type="match status" value="1"/>
</dbReference>
<dbReference type="CDD" id="cd00130">
    <property type="entry name" value="PAS"/>
    <property type="match status" value="1"/>
</dbReference>
<dbReference type="GO" id="GO:0006355">
    <property type="term" value="P:regulation of DNA-templated transcription"/>
    <property type="evidence" value="ECO:0007669"/>
    <property type="project" value="InterPro"/>
</dbReference>
<feature type="domain" description="PAS" evidence="11">
    <location>
        <begin position="70"/>
        <end position="133"/>
    </location>
</feature>
<dbReference type="InterPro" id="IPR003594">
    <property type="entry name" value="HATPase_dom"/>
</dbReference>
<evidence type="ECO:0000256" key="8">
    <source>
        <dbReference type="ARBA" id="ARBA00023012"/>
    </source>
</evidence>
<dbReference type="PROSITE" id="PS50112">
    <property type="entry name" value="PAS"/>
    <property type="match status" value="1"/>
</dbReference>
<protein>
    <recommendedName>
        <fullName evidence="2">histidine kinase</fullName>
        <ecNumber evidence="2">2.7.13.3</ecNumber>
    </recommendedName>
</protein>
<feature type="transmembrane region" description="Helical" evidence="9">
    <location>
        <begin position="6"/>
        <end position="29"/>
    </location>
</feature>